<dbReference type="InterPro" id="IPR050955">
    <property type="entry name" value="Plant_Biomass_Hydrol_Est"/>
</dbReference>
<evidence type="ECO:0000256" key="1">
    <source>
        <dbReference type="ARBA" id="ARBA00022729"/>
    </source>
</evidence>
<dbReference type="AlphaFoldDB" id="A0A7D7LEF8"/>
<dbReference type="InterPro" id="IPR029058">
    <property type="entry name" value="AB_hydrolase_fold"/>
</dbReference>
<accession>A0A7D7LEF8</accession>
<dbReference type="Gene3D" id="3.40.50.1820">
    <property type="entry name" value="alpha/beta hydrolase"/>
    <property type="match status" value="1"/>
</dbReference>
<sequence length="230" mass="25671">MPSIQQQVTSSDSYNYLLFLPDGLRSKGGDIYDGLRLRNETQQPLLPTILFLHGAGERGSDLDNVKKQGVTQIVEKQPDFPFIVISPQCPRGEYWNVERLSILLDEVISSYPVDPDRVYLTGLSMGGYGTWHLAAAQPERFAAIAPICGGGNPQAARKLKNLPVWAFHGAKDNVVPLSESEIMVSALKARNGNVKFTVYPEANHDSWTQTYNNPELYDWFLQHPRQQAVG</sequence>
<dbReference type="Proteomes" id="UP000514713">
    <property type="component" value="Chromosome"/>
</dbReference>
<evidence type="ECO:0000313" key="3">
    <source>
        <dbReference type="EMBL" id="QMS91556.1"/>
    </source>
</evidence>
<gene>
    <name evidence="3" type="ORF">HUN01_29615</name>
</gene>
<dbReference type="RefSeq" id="WP_181929164.1">
    <property type="nucleotide sequence ID" value="NZ_CP054698.1"/>
</dbReference>
<evidence type="ECO:0000259" key="2">
    <source>
        <dbReference type="Pfam" id="PF01738"/>
    </source>
</evidence>
<feature type="domain" description="Dienelactone hydrolase" evidence="2">
    <location>
        <begin position="109"/>
        <end position="204"/>
    </location>
</feature>
<dbReference type="GO" id="GO:0016787">
    <property type="term" value="F:hydrolase activity"/>
    <property type="evidence" value="ECO:0007669"/>
    <property type="project" value="InterPro"/>
</dbReference>
<dbReference type="KEGG" id="ned:HUN01_29615"/>
<organism evidence="3 4">
    <name type="scientific">Nostoc edaphicum CCNP1411</name>
    <dbReference type="NCBI Taxonomy" id="1472755"/>
    <lineage>
        <taxon>Bacteria</taxon>
        <taxon>Bacillati</taxon>
        <taxon>Cyanobacteriota</taxon>
        <taxon>Cyanophyceae</taxon>
        <taxon>Nostocales</taxon>
        <taxon>Nostocaceae</taxon>
        <taxon>Nostoc</taxon>
    </lineage>
</organism>
<dbReference type="SUPFAM" id="SSF53474">
    <property type="entry name" value="alpha/beta-Hydrolases"/>
    <property type="match status" value="1"/>
</dbReference>
<reference evidence="4" key="1">
    <citation type="submission" date="2020-06" db="EMBL/GenBank/DDBJ databases">
        <title>Nostoc edaphicum CCNP1411 genome.</title>
        <authorList>
            <person name="Fidor A."/>
            <person name="Grabski M."/>
            <person name="Gawor J."/>
            <person name="Gromadka R."/>
            <person name="Wegrzyn G."/>
            <person name="Mazur-Marzec H."/>
        </authorList>
    </citation>
    <scope>NUCLEOTIDE SEQUENCE [LARGE SCALE GENOMIC DNA]</scope>
    <source>
        <strain evidence="4">CCNP1411</strain>
    </source>
</reference>
<keyword evidence="4" id="KW-1185">Reference proteome</keyword>
<protein>
    <submittedName>
        <fullName evidence="3">Prolyl oligopeptidase family serine peptidase</fullName>
    </submittedName>
</protein>
<dbReference type="PANTHER" id="PTHR43037:SF1">
    <property type="entry name" value="BLL1128 PROTEIN"/>
    <property type="match status" value="1"/>
</dbReference>
<keyword evidence="1" id="KW-0732">Signal</keyword>
<dbReference type="EMBL" id="CP054698">
    <property type="protein sequence ID" value="QMS91556.1"/>
    <property type="molecule type" value="Genomic_DNA"/>
</dbReference>
<name>A0A7D7LEF8_9NOSO</name>
<dbReference type="PANTHER" id="PTHR43037">
    <property type="entry name" value="UNNAMED PRODUCT-RELATED"/>
    <property type="match status" value="1"/>
</dbReference>
<evidence type="ECO:0000313" key="4">
    <source>
        <dbReference type="Proteomes" id="UP000514713"/>
    </source>
</evidence>
<proteinExistence type="predicted"/>
<dbReference type="Pfam" id="PF01738">
    <property type="entry name" value="DLH"/>
    <property type="match status" value="1"/>
</dbReference>
<dbReference type="InterPro" id="IPR002925">
    <property type="entry name" value="Dienelactn_hydro"/>
</dbReference>